<evidence type="ECO:0000313" key="2">
    <source>
        <dbReference type="Proteomes" id="UP000785679"/>
    </source>
</evidence>
<dbReference type="Proteomes" id="UP000785679">
    <property type="component" value="Unassembled WGS sequence"/>
</dbReference>
<comment type="caution">
    <text evidence="1">The sequence shown here is derived from an EMBL/GenBank/DDBJ whole genome shotgun (WGS) entry which is preliminary data.</text>
</comment>
<keyword evidence="2" id="KW-1185">Reference proteome</keyword>
<reference evidence="1" key="1">
    <citation type="submission" date="2019-06" db="EMBL/GenBank/DDBJ databases">
        <authorList>
            <person name="Zheng W."/>
        </authorList>
    </citation>
    <scope>NUCLEOTIDE SEQUENCE</scope>
    <source>
        <strain evidence="1">QDHG01</strain>
    </source>
</reference>
<evidence type="ECO:0000313" key="1">
    <source>
        <dbReference type="EMBL" id="TNV71485.1"/>
    </source>
</evidence>
<gene>
    <name evidence="1" type="ORF">FGO68_gene11023</name>
</gene>
<accession>A0A8J8NBM4</accession>
<sequence length="177" mass="20425">MLILNKIKRGVLLFLFLSENPDFSKNANIDSNVVLQSMIFTHLCKFAQTICNPQLKVILLFFLIYVKQNHILLRIIQQKSINICLFYFLGTNSPIIQLIRLVKDQHLILHLLAGKQILPALQHTRCGCTLWATSRIKPIPILKPKVQRKCQSTTALLYCYCLLFFQSREIIPGAILY</sequence>
<dbReference type="EMBL" id="RRYP01029776">
    <property type="protein sequence ID" value="TNV71485.1"/>
    <property type="molecule type" value="Genomic_DNA"/>
</dbReference>
<proteinExistence type="predicted"/>
<name>A0A8J8NBM4_HALGN</name>
<protein>
    <submittedName>
        <fullName evidence="1">Uncharacterized protein</fullName>
    </submittedName>
</protein>
<dbReference type="AlphaFoldDB" id="A0A8J8NBM4"/>
<organism evidence="1 2">
    <name type="scientific">Halteria grandinella</name>
    <dbReference type="NCBI Taxonomy" id="5974"/>
    <lineage>
        <taxon>Eukaryota</taxon>
        <taxon>Sar</taxon>
        <taxon>Alveolata</taxon>
        <taxon>Ciliophora</taxon>
        <taxon>Intramacronucleata</taxon>
        <taxon>Spirotrichea</taxon>
        <taxon>Stichotrichia</taxon>
        <taxon>Sporadotrichida</taxon>
        <taxon>Halteriidae</taxon>
        <taxon>Halteria</taxon>
    </lineage>
</organism>